<evidence type="ECO:0000313" key="1">
    <source>
        <dbReference type="EMBL" id="JAH11365.1"/>
    </source>
</evidence>
<sequence length="28" mass="3302">MTMSANKSFSLHLCMYFGWAPFELGERF</sequence>
<proteinExistence type="predicted"/>
<organism evidence="1">
    <name type="scientific">Anguilla anguilla</name>
    <name type="common">European freshwater eel</name>
    <name type="synonym">Muraena anguilla</name>
    <dbReference type="NCBI Taxonomy" id="7936"/>
    <lineage>
        <taxon>Eukaryota</taxon>
        <taxon>Metazoa</taxon>
        <taxon>Chordata</taxon>
        <taxon>Craniata</taxon>
        <taxon>Vertebrata</taxon>
        <taxon>Euteleostomi</taxon>
        <taxon>Actinopterygii</taxon>
        <taxon>Neopterygii</taxon>
        <taxon>Teleostei</taxon>
        <taxon>Anguilliformes</taxon>
        <taxon>Anguillidae</taxon>
        <taxon>Anguilla</taxon>
    </lineage>
</organism>
<name>A0A0E9Q4V8_ANGAN</name>
<protein>
    <submittedName>
        <fullName evidence="1">Uncharacterized protein</fullName>
    </submittedName>
</protein>
<dbReference type="EMBL" id="GBXM01097212">
    <property type="protein sequence ID" value="JAH11365.1"/>
    <property type="molecule type" value="Transcribed_RNA"/>
</dbReference>
<accession>A0A0E9Q4V8</accession>
<reference evidence="1" key="2">
    <citation type="journal article" date="2015" name="Fish Shellfish Immunol.">
        <title>Early steps in the European eel (Anguilla anguilla)-Vibrio vulnificus interaction in the gills: Role of the RtxA13 toxin.</title>
        <authorList>
            <person name="Callol A."/>
            <person name="Pajuelo D."/>
            <person name="Ebbesson L."/>
            <person name="Teles M."/>
            <person name="MacKenzie S."/>
            <person name="Amaro C."/>
        </authorList>
    </citation>
    <scope>NUCLEOTIDE SEQUENCE</scope>
</reference>
<reference evidence="1" key="1">
    <citation type="submission" date="2014-11" db="EMBL/GenBank/DDBJ databases">
        <authorList>
            <person name="Amaro Gonzalez C."/>
        </authorList>
    </citation>
    <scope>NUCLEOTIDE SEQUENCE</scope>
</reference>
<dbReference type="AlphaFoldDB" id="A0A0E9Q4V8"/>